<dbReference type="AlphaFoldDB" id="A0AAD8JAU1"/>
<keyword evidence="3" id="KW-1185">Reference proteome</keyword>
<evidence type="ECO:0008006" key="4">
    <source>
        <dbReference type="Google" id="ProtNLM"/>
    </source>
</evidence>
<gene>
    <name evidence="2" type="ORF">POM88_000113</name>
</gene>
<name>A0AAD8JAU1_9APIA</name>
<organism evidence="2 3">
    <name type="scientific">Heracleum sosnowskyi</name>
    <dbReference type="NCBI Taxonomy" id="360622"/>
    <lineage>
        <taxon>Eukaryota</taxon>
        <taxon>Viridiplantae</taxon>
        <taxon>Streptophyta</taxon>
        <taxon>Embryophyta</taxon>
        <taxon>Tracheophyta</taxon>
        <taxon>Spermatophyta</taxon>
        <taxon>Magnoliopsida</taxon>
        <taxon>eudicotyledons</taxon>
        <taxon>Gunneridae</taxon>
        <taxon>Pentapetalae</taxon>
        <taxon>asterids</taxon>
        <taxon>campanulids</taxon>
        <taxon>Apiales</taxon>
        <taxon>Apiaceae</taxon>
        <taxon>Apioideae</taxon>
        <taxon>apioid superclade</taxon>
        <taxon>Tordylieae</taxon>
        <taxon>Tordyliinae</taxon>
        <taxon>Heracleum</taxon>
    </lineage>
</organism>
<reference evidence="2" key="2">
    <citation type="submission" date="2023-05" db="EMBL/GenBank/DDBJ databases">
        <authorList>
            <person name="Schelkunov M.I."/>
        </authorList>
    </citation>
    <scope>NUCLEOTIDE SEQUENCE</scope>
    <source>
        <strain evidence="2">Hsosn_3</strain>
        <tissue evidence="2">Leaf</tissue>
    </source>
</reference>
<proteinExistence type="predicted"/>
<reference evidence="2" key="1">
    <citation type="submission" date="2023-02" db="EMBL/GenBank/DDBJ databases">
        <title>Genome of toxic invasive species Heracleum sosnowskyi carries increased number of genes despite the absence of recent whole-genome duplications.</title>
        <authorList>
            <person name="Schelkunov M."/>
            <person name="Shtratnikova V."/>
            <person name="Makarenko M."/>
            <person name="Klepikova A."/>
            <person name="Omelchenko D."/>
            <person name="Novikova G."/>
            <person name="Obukhova E."/>
            <person name="Bogdanov V."/>
            <person name="Penin A."/>
            <person name="Logacheva M."/>
        </authorList>
    </citation>
    <scope>NUCLEOTIDE SEQUENCE</scope>
    <source>
        <strain evidence="2">Hsosn_3</strain>
        <tissue evidence="2">Leaf</tissue>
    </source>
</reference>
<sequence>MNDRVMENISGEEIPRIKHHLVNEYKQLSGTSSNKRKRSRGTPDLDAHLKKCSTKNYECSHCGSKYSRIDGFEIHKAACQLQGSVSNELVHISRTMSEVYDLQVPNLPTKFGPSSTSSINNIDQRLRACDGFETSKFLVPEPPQPIIQMPNSSHQHSLHVDF</sequence>
<evidence type="ECO:0000256" key="1">
    <source>
        <dbReference type="SAM" id="MobiDB-lite"/>
    </source>
</evidence>
<evidence type="ECO:0000313" key="3">
    <source>
        <dbReference type="Proteomes" id="UP001237642"/>
    </source>
</evidence>
<dbReference type="EMBL" id="JAUIZM010000001">
    <property type="protein sequence ID" value="KAK1400508.1"/>
    <property type="molecule type" value="Genomic_DNA"/>
</dbReference>
<comment type="caution">
    <text evidence="2">The sequence shown here is derived from an EMBL/GenBank/DDBJ whole genome shotgun (WGS) entry which is preliminary data.</text>
</comment>
<feature type="region of interest" description="Disordered" evidence="1">
    <location>
        <begin position="27"/>
        <end position="46"/>
    </location>
</feature>
<evidence type="ECO:0000313" key="2">
    <source>
        <dbReference type="EMBL" id="KAK1400508.1"/>
    </source>
</evidence>
<accession>A0AAD8JAU1</accession>
<protein>
    <recommendedName>
        <fullName evidence="4">C2H2-type domain-containing protein</fullName>
    </recommendedName>
</protein>
<dbReference type="Proteomes" id="UP001237642">
    <property type="component" value="Unassembled WGS sequence"/>
</dbReference>